<sequence>MDLLTDIAPLPGVLANEPLLGGIATGLPGTTSSDMSLLYRYNTRVLEVRNTALLVPSQSEPLATLSTTQLQVNDTDELDLARVQPILFDDNIHFLVYARDAATNTGVLSVFNPFTLAISPVPTRLPGKSTSLAVSVPFDTGAEGAEWQFSVVALDKPKGKVVLGCLTVRGGIAQMTSQETHVVGAKGNGVTAICISEIPGGSGAVLVLVGTEDGCITVLEYSPFGSHPTLVVGEIGNRSQQAGRVTKITTQVMANNKISVASAHARTAHGTATVMVYLLSFSHRKQLGQKVSISKIDSADLWVSSYTDDDDTQNLPEVLAANASISDLAFVSVDGSSEANGLFLSALASVPFSERLPNPTHMRRSRGQPGSSTASVVTALSTWRVEDQQLTRSYTTSQVVAGSERVLGMRTSGRRVQVEVATDRHLLAGDIVSIESAVEDPATQFGLGVPLSIDGYIDMDQQFPYTPAVRNAVFEQRQRMEGELFIDLLLRMAGVASGSESSSAYPPRMPTEGRQFIETIGQSDIDGLKQHSIAYYLLLDMAANAMVTAKGTFVETCKDATTACTEAHAYAQDLLIPQHFVYLVRGFWLMDHGETTVGLSYLSDPSVVADWAPKILRTAVAGKHYFEARQFLTSATATTSTLQPRLEDQPSEASVVMDVLLQCDLGEAFSFQRRQSQHVELRRALLVQMFEFGLSASSKRAVVDRLATLPLDETEEEVLESYCVQPLSEVRARDFLALHYVNCGRYVEAIRVFQGIAKDEQGVAQNMAQKRKSIERQAMVQNLMMLLPEAQRWVVNELHASSGAFGSSEQVTTAKDSMDVDSSDDAEVGQQPRNGISKRMPINVPLSASKTSRLVRPVVGTHGAQQDPSHALMRVLVKQMAVVKPAVVQRQPAQPYQSASNEAMTTPKAKRTGSESQDSPQFKTPVTSFAQRTSTLTSPISLRVPFSGPPTTPRQESQAEGKTEESPVPMLATPGAPGYTPGRNVLAHTSNANSPVVEGSVLSQFPEIDHAMKSPFQRAKHQARNAENDMASPPRYNMRMLTPTAEVASKESAKDLKPKPKRATRSSAARPGKSKSKGKLAAVTEDSARSFERAISGSGSESAQQKPSSSKTRKRTD</sequence>
<evidence type="ECO:0000313" key="2">
    <source>
        <dbReference type="Proteomes" id="UP001150603"/>
    </source>
</evidence>
<keyword evidence="2" id="KW-1185">Reference proteome</keyword>
<evidence type="ECO:0000313" key="1">
    <source>
        <dbReference type="EMBL" id="KAJ1948610.1"/>
    </source>
</evidence>
<proteinExistence type="predicted"/>
<dbReference type="Proteomes" id="UP001150603">
    <property type="component" value="Unassembled WGS sequence"/>
</dbReference>
<comment type="caution">
    <text evidence="1">The sequence shown here is derived from an EMBL/GenBank/DDBJ whole genome shotgun (WGS) entry which is preliminary data.</text>
</comment>
<organism evidence="1 2">
    <name type="scientific">Linderina macrospora</name>
    <dbReference type="NCBI Taxonomy" id="4868"/>
    <lineage>
        <taxon>Eukaryota</taxon>
        <taxon>Fungi</taxon>
        <taxon>Fungi incertae sedis</taxon>
        <taxon>Zoopagomycota</taxon>
        <taxon>Kickxellomycotina</taxon>
        <taxon>Kickxellomycetes</taxon>
        <taxon>Kickxellales</taxon>
        <taxon>Kickxellaceae</taxon>
        <taxon>Linderina</taxon>
    </lineage>
</organism>
<name>A0ACC1JDS3_9FUNG</name>
<accession>A0ACC1JDS3</accession>
<dbReference type="EMBL" id="JANBPW010000681">
    <property type="protein sequence ID" value="KAJ1948610.1"/>
    <property type="molecule type" value="Genomic_DNA"/>
</dbReference>
<reference evidence="1" key="1">
    <citation type="submission" date="2022-07" db="EMBL/GenBank/DDBJ databases">
        <title>Phylogenomic reconstructions and comparative analyses of Kickxellomycotina fungi.</title>
        <authorList>
            <person name="Reynolds N.K."/>
            <person name="Stajich J.E."/>
            <person name="Barry K."/>
            <person name="Grigoriev I.V."/>
            <person name="Crous P."/>
            <person name="Smith M.E."/>
        </authorList>
    </citation>
    <scope>NUCLEOTIDE SEQUENCE</scope>
    <source>
        <strain evidence="1">NRRL 5244</strain>
    </source>
</reference>
<protein>
    <submittedName>
        <fullName evidence="1">Uncharacterized protein</fullName>
    </submittedName>
</protein>
<gene>
    <name evidence="1" type="ORF">FBU59_001514</name>
</gene>